<gene>
    <name evidence="4" type="ORF">DFH94DRAFT_164414</name>
</gene>
<dbReference type="GO" id="GO:0006400">
    <property type="term" value="P:tRNA modification"/>
    <property type="evidence" value="ECO:0007669"/>
    <property type="project" value="InterPro"/>
</dbReference>
<reference evidence="4" key="1">
    <citation type="submission" date="2019-10" db="EMBL/GenBank/DDBJ databases">
        <authorList>
            <consortium name="DOE Joint Genome Institute"/>
            <person name="Kuo A."/>
            <person name="Miyauchi S."/>
            <person name="Kiss E."/>
            <person name="Drula E."/>
            <person name="Kohler A."/>
            <person name="Sanchez-Garcia M."/>
            <person name="Andreopoulos B."/>
            <person name="Barry K.W."/>
            <person name="Bonito G."/>
            <person name="Buee M."/>
            <person name="Carver A."/>
            <person name="Chen C."/>
            <person name="Cichocki N."/>
            <person name="Clum A."/>
            <person name="Culley D."/>
            <person name="Crous P.W."/>
            <person name="Fauchery L."/>
            <person name="Girlanda M."/>
            <person name="Hayes R."/>
            <person name="Keri Z."/>
            <person name="LaButti K."/>
            <person name="Lipzen A."/>
            <person name="Lombard V."/>
            <person name="Magnuson J."/>
            <person name="Maillard F."/>
            <person name="Morin E."/>
            <person name="Murat C."/>
            <person name="Nolan M."/>
            <person name="Ohm R."/>
            <person name="Pangilinan J."/>
            <person name="Pereira M."/>
            <person name="Perotto S."/>
            <person name="Peter M."/>
            <person name="Riley R."/>
            <person name="Sitrit Y."/>
            <person name="Stielow B."/>
            <person name="Szollosi G."/>
            <person name="Zifcakova L."/>
            <person name="Stursova M."/>
            <person name="Spatafora J.W."/>
            <person name="Tedersoo L."/>
            <person name="Vaario L.-M."/>
            <person name="Yamada A."/>
            <person name="Yan M."/>
            <person name="Wang P."/>
            <person name="Xu J."/>
            <person name="Bruns T."/>
            <person name="Baldrian P."/>
            <person name="Vilgalys R."/>
            <person name="Henrissat B."/>
            <person name="Grigoriev I.V."/>
            <person name="Hibbett D."/>
            <person name="Nagy L.G."/>
            <person name="Martin F.M."/>
        </authorList>
    </citation>
    <scope>NUCLEOTIDE SEQUENCE</scope>
    <source>
        <strain evidence="4">Prilba</strain>
    </source>
</reference>
<feature type="region of interest" description="Disordered" evidence="2">
    <location>
        <begin position="1"/>
        <end position="29"/>
    </location>
</feature>
<feature type="domain" description="THUMP" evidence="3">
    <location>
        <begin position="141"/>
        <end position="247"/>
    </location>
</feature>
<evidence type="ECO:0000313" key="4">
    <source>
        <dbReference type="EMBL" id="KAF8486017.1"/>
    </source>
</evidence>
<reference evidence="4" key="2">
    <citation type="journal article" date="2020" name="Nat. Commun.">
        <title>Large-scale genome sequencing of mycorrhizal fungi provides insights into the early evolution of symbiotic traits.</title>
        <authorList>
            <person name="Miyauchi S."/>
            <person name="Kiss E."/>
            <person name="Kuo A."/>
            <person name="Drula E."/>
            <person name="Kohler A."/>
            <person name="Sanchez-Garcia M."/>
            <person name="Morin E."/>
            <person name="Andreopoulos B."/>
            <person name="Barry K.W."/>
            <person name="Bonito G."/>
            <person name="Buee M."/>
            <person name="Carver A."/>
            <person name="Chen C."/>
            <person name="Cichocki N."/>
            <person name="Clum A."/>
            <person name="Culley D."/>
            <person name="Crous P.W."/>
            <person name="Fauchery L."/>
            <person name="Girlanda M."/>
            <person name="Hayes R.D."/>
            <person name="Keri Z."/>
            <person name="LaButti K."/>
            <person name="Lipzen A."/>
            <person name="Lombard V."/>
            <person name="Magnuson J."/>
            <person name="Maillard F."/>
            <person name="Murat C."/>
            <person name="Nolan M."/>
            <person name="Ohm R.A."/>
            <person name="Pangilinan J."/>
            <person name="Pereira M.F."/>
            <person name="Perotto S."/>
            <person name="Peter M."/>
            <person name="Pfister S."/>
            <person name="Riley R."/>
            <person name="Sitrit Y."/>
            <person name="Stielow J.B."/>
            <person name="Szollosi G."/>
            <person name="Zifcakova L."/>
            <person name="Stursova M."/>
            <person name="Spatafora J.W."/>
            <person name="Tedersoo L."/>
            <person name="Vaario L.M."/>
            <person name="Yamada A."/>
            <person name="Yan M."/>
            <person name="Wang P."/>
            <person name="Xu J."/>
            <person name="Bruns T."/>
            <person name="Baldrian P."/>
            <person name="Vilgalys R."/>
            <person name="Dunand C."/>
            <person name="Henrissat B."/>
            <person name="Grigoriev I.V."/>
            <person name="Hibbett D."/>
            <person name="Nagy L.G."/>
            <person name="Martin F.M."/>
        </authorList>
    </citation>
    <scope>NUCLEOTIDE SEQUENCE</scope>
    <source>
        <strain evidence="4">Prilba</strain>
    </source>
</reference>
<proteinExistence type="predicted"/>
<dbReference type="SUPFAM" id="SSF143437">
    <property type="entry name" value="THUMP domain-like"/>
    <property type="match status" value="1"/>
</dbReference>
<keyword evidence="1" id="KW-0694">RNA-binding</keyword>
<dbReference type="Gene3D" id="3.30.2300.10">
    <property type="entry name" value="THUMP superfamily"/>
    <property type="match status" value="1"/>
</dbReference>
<comment type="caution">
    <text evidence="4">The sequence shown here is derived from an EMBL/GenBank/DDBJ whole genome shotgun (WGS) entry which is preliminary data.</text>
</comment>
<dbReference type="GO" id="GO:0003723">
    <property type="term" value="F:RNA binding"/>
    <property type="evidence" value="ECO:0007669"/>
    <property type="project" value="UniProtKB-UniRule"/>
</dbReference>
<dbReference type="Pfam" id="PF02926">
    <property type="entry name" value="THUMP"/>
    <property type="match status" value="1"/>
</dbReference>
<dbReference type="InterPro" id="IPR004114">
    <property type="entry name" value="THUMP_dom"/>
</dbReference>
<feature type="compositionally biased region" description="Basic and acidic residues" evidence="2">
    <location>
        <begin position="1"/>
        <end position="13"/>
    </location>
</feature>
<accession>A0A9P5TDE5</accession>
<dbReference type="AlphaFoldDB" id="A0A9P5TDE5"/>
<dbReference type="InterPro" id="IPR040183">
    <property type="entry name" value="THUMPD1-like"/>
</dbReference>
<sequence length="284" mass="31833">MSNPKRPREGGEKAKKRYRSDGTPIWGKRAIDGPGIWASCVKGKEKQTVGELYDLFESLASELWPGVSASVEADEKGHNDPDDGEVEEDLEKQIAKELAVISRPRREQRFANCQTNTPCVIFISCKAPVDPVQLVLKHIENVERTGVTHTRYTHRLTPVTNTCVANATEIKSLAQRVLKLFLAQNPDSDYRYKIELKVRNHNTLSRQLLIDTVVSCVPSGWTVNLEDAEVFILVEVFKSTCGIGIVKGYYAHQKFNVMEIANMKNTEAKLGGEGRVTVHQTRLN</sequence>
<organism evidence="4 5">
    <name type="scientific">Russula ochroleuca</name>
    <dbReference type="NCBI Taxonomy" id="152965"/>
    <lineage>
        <taxon>Eukaryota</taxon>
        <taxon>Fungi</taxon>
        <taxon>Dikarya</taxon>
        <taxon>Basidiomycota</taxon>
        <taxon>Agaricomycotina</taxon>
        <taxon>Agaricomycetes</taxon>
        <taxon>Russulales</taxon>
        <taxon>Russulaceae</taxon>
        <taxon>Russula</taxon>
    </lineage>
</organism>
<evidence type="ECO:0000256" key="1">
    <source>
        <dbReference type="PROSITE-ProRule" id="PRU00529"/>
    </source>
</evidence>
<evidence type="ECO:0000313" key="5">
    <source>
        <dbReference type="Proteomes" id="UP000759537"/>
    </source>
</evidence>
<dbReference type="PANTHER" id="PTHR13452:SF10">
    <property type="entry name" value="THUMP DOMAIN-CONTAINING PROTEIN 1"/>
    <property type="match status" value="1"/>
</dbReference>
<name>A0A9P5TDE5_9AGAM</name>
<dbReference type="OrthoDB" id="367221at2759"/>
<dbReference type="Proteomes" id="UP000759537">
    <property type="component" value="Unassembled WGS sequence"/>
</dbReference>
<dbReference type="PROSITE" id="PS51165">
    <property type="entry name" value="THUMP"/>
    <property type="match status" value="1"/>
</dbReference>
<dbReference type="CDD" id="cd11717">
    <property type="entry name" value="THUMP_THUMPD1_like"/>
    <property type="match status" value="1"/>
</dbReference>
<dbReference type="EMBL" id="WHVB01000002">
    <property type="protein sequence ID" value="KAF8486017.1"/>
    <property type="molecule type" value="Genomic_DNA"/>
</dbReference>
<protein>
    <recommendedName>
        <fullName evidence="3">THUMP domain-containing protein</fullName>
    </recommendedName>
</protein>
<keyword evidence="5" id="KW-1185">Reference proteome</keyword>
<evidence type="ECO:0000259" key="3">
    <source>
        <dbReference type="PROSITE" id="PS51165"/>
    </source>
</evidence>
<evidence type="ECO:0000256" key="2">
    <source>
        <dbReference type="SAM" id="MobiDB-lite"/>
    </source>
</evidence>
<dbReference type="PANTHER" id="PTHR13452">
    <property type="entry name" value="THUMP DOMAIN CONTAINING PROTEIN 1-RELATED"/>
    <property type="match status" value="1"/>
</dbReference>